<comment type="function">
    <text evidence="6">Probably acts as a transcriptional regulator. Required for the specification of the tarsal segment. Also involved in antenna development.</text>
</comment>
<evidence type="ECO:0000256" key="2">
    <source>
        <dbReference type="ARBA" id="ARBA00023015"/>
    </source>
</evidence>
<keyword evidence="8" id="KW-0175">Coiled coil</keyword>
<dbReference type="Gene3D" id="3.30.710.10">
    <property type="entry name" value="Potassium Channel Kv1.1, Chain A"/>
    <property type="match status" value="1"/>
</dbReference>
<dbReference type="PANTHER" id="PTHR23110:SF109">
    <property type="entry name" value="FI07618P-RELATED"/>
    <property type="match status" value="1"/>
</dbReference>
<dbReference type="InterPro" id="IPR000210">
    <property type="entry name" value="BTB/POZ_dom"/>
</dbReference>
<feature type="domain" description="BTB" evidence="10">
    <location>
        <begin position="36"/>
        <end position="101"/>
    </location>
</feature>
<evidence type="ECO:0000256" key="8">
    <source>
        <dbReference type="SAM" id="Coils"/>
    </source>
</evidence>
<dbReference type="SMART" id="SM00225">
    <property type="entry name" value="BTB"/>
    <property type="match status" value="1"/>
</dbReference>
<dbReference type="FunCoup" id="A0A6P9A898">
    <property type="interactions" value="7"/>
</dbReference>
<dbReference type="PROSITE" id="PS50960">
    <property type="entry name" value="HTH_PSQ"/>
    <property type="match status" value="1"/>
</dbReference>
<feature type="region of interest" description="Disordered" evidence="9">
    <location>
        <begin position="273"/>
        <end position="332"/>
    </location>
</feature>
<dbReference type="InterPro" id="IPR011333">
    <property type="entry name" value="SKP1/BTB/POZ_sf"/>
</dbReference>
<feature type="compositionally biased region" description="Low complexity" evidence="9">
    <location>
        <begin position="290"/>
        <end position="312"/>
    </location>
</feature>
<feature type="domain" description="HTH psq-type" evidence="11">
    <location>
        <begin position="434"/>
        <end position="486"/>
    </location>
</feature>
<evidence type="ECO:0000256" key="5">
    <source>
        <dbReference type="ARBA" id="ARBA00023242"/>
    </source>
</evidence>
<keyword evidence="3 7" id="KW-0238">DNA-binding</keyword>
<dbReference type="PANTHER" id="PTHR23110">
    <property type="entry name" value="BTB DOMAIN TRANSCRIPTION FACTOR"/>
    <property type="match status" value="1"/>
</dbReference>
<accession>A0A6P9A898</accession>
<dbReference type="KEGG" id="tpal:117653024"/>
<protein>
    <submittedName>
        <fullName evidence="13">Protein bric-a-brac 1-like</fullName>
    </submittedName>
</protein>
<name>A0A6P9A898_THRPL</name>
<dbReference type="Proteomes" id="UP000515158">
    <property type="component" value="Unplaced"/>
</dbReference>
<organism evidence="13">
    <name type="scientific">Thrips palmi</name>
    <name type="common">Melon thrips</name>
    <dbReference type="NCBI Taxonomy" id="161013"/>
    <lineage>
        <taxon>Eukaryota</taxon>
        <taxon>Metazoa</taxon>
        <taxon>Ecdysozoa</taxon>
        <taxon>Arthropoda</taxon>
        <taxon>Hexapoda</taxon>
        <taxon>Insecta</taxon>
        <taxon>Pterygota</taxon>
        <taxon>Neoptera</taxon>
        <taxon>Paraneoptera</taxon>
        <taxon>Thysanoptera</taxon>
        <taxon>Terebrantia</taxon>
        <taxon>Thripoidea</taxon>
        <taxon>Thripidae</taxon>
        <taxon>Thrips</taxon>
    </lineage>
</organism>
<evidence type="ECO:0000313" key="12">
    <source>
        <dbReference type="Proteomes" id="UP000515158"/>
    </source>
</evidence>
<evidence type="ECO:0000256" key="9">
    <source>
        <dbReference type="SAM" id="MobiDB-lite"/>
    </source>
</evidence>
<keyword evidence="4" id="KW-0804">Transcription</keyword>
<proteinExistence type="predicted"/>
<dbReference type="OrthoDB" id="6611570at2759"/>
<evidence type="ECO:0000313" key="13">
    <source>
        <dbReference type="RefSeq" id="XP_034254253.1"/>
    </source>
</evidence>
<dbReference type="RefSeq" id="XP_034254253.1">
    <property type="nucleotide sequence ID" value="XM_034398362.1"/>
</dbReference>
<dbReference type="FunFam" id="3.30.710.10:FF:000120">
    <property type="entry name" value="Bric a brac 2, isoform B"/>
    <property type="match status" value="1"/>
</dbReference>
<feature type="region of interest" description="Disordered" evidence="9">
    <location>
        <begin position="122"/>
        <end position="250"/>
    </location>
</feature>
<evidence type="ECO:0000256" key="7">
    <source>
        <dbReference type="PROSITE-ProRule" id="PRU00320"/>
    </source>
</evidence>
<dbReference type="GO" id="GO:0007455">
    <property type="term" value="P:eye-antennal disc morphogenesis"/>
    <property type="evidence" value="ECO:0007669"/>
    <property type="project" value="UniProtKB-ARBA"/>
</dbReference>
<dbReference type="GO" id="GO:0046660">
    <property type="term" value="P:female sex differentiation"/>
    <property type="evidence" value="ECO:0007669"/>
    <property type="project" value="UniProtKB-ARBA"/>
</dbReference>
<dbReference type="InterPro" id="IPR051095">
    <property type="entry name" value="Dros_DevTransReg"/>
</dbReference>
<dbReference type="CDD" id="cd18315">
    <property type="entry name" value="BTB_POZ_BAB-like"/>
    <property type="match status" value="1"/>
</dbReference>
<dbReference type="GO" id="GO:0003680">
    <property type="term" value="F:minor groove of adenine-thymine-rich DNA binding"/>
    <property type="evidence" value="ECO:0007669"/>
    <property type="project" value="UniProtKB-ARBA"/>
</dbReference>
<feature type="region of interest" description="Disordered" evidence="9">
    <location>
        <begin position="665"/>
        <end position="693"/>
    </location>
</feature>
<feature type="compositionally biased region" description="Basic and acidic residues" evidence="9">
    <location>
        <begin position="158"/>
        <end position="226"/>
    </location>
</feature>
<dbReference type="GO" id="GO:0007478">
    <property type="term" value="P:leg disc morphogenesis"/>
    <property type="evidence" value="ECO:0007669"/>
    <property type="project" value="UniProtKB-ARBA"/>
</dbReference>
<evidence type="ECO:0000256" key="4">
    <source>
        <dbReference type="ARBA" id="ARBA00023163"/>
    </source>
</evidence>
<dbReference type="GO" id="GO:0006357">
    <property type="term" value="P:regulation of transcription by RNA polymerase II"/>
    <property type="evidence" value="ECO:0007669"/>
    <property type="project" value="TreeGrafter"/>
</dbReference>
<feature type="coiled-coil region" evidence="8">
    <location>
        <begin position="602"/>
        <end position="635"/>
    </location>
</feature>
<reference evidence="13" key="1">
    <citation type="submission" date="2025-08" db="UniProtKB">
        <authorList>
            <consortium name="RefSeq"/>
        </authorList>
    </citation>
    <scope>IDENTIFICATION</scope>
    <source>
        <tissue evidence="13">Total insect</tissue>
    </source>
</reference>
<feature type="compositionally biased region" description="Polar residues" evidence="9">
    <location>
        <begin position="770"/>
        <end position="780"/>
    </location>
</feature>
<evidence type="ECO:0000256" key="6">
    <source>
        <dbReference type="ARBA" id="ARBA00058541"/>
    </source>
</evidence>
<dbReference type="InterPro" id="IPR009057">
    <property type="entry name" value="Homeodomain-like_sf"/>
</dbReference>
<gene>
    <name evidence="13" type="primary">LOC117653024</name>
</gene>
<evidence type="ECO:0000259" key="10">
    <source>
        <dbReference type="PROSITE" id="PS50097"/>
    </source>
</evidence>
<evidence type="ECO:0000256" key="3">
    <source>
        <dbReference type="ARBA" id="ARBA00023125"/>
    </source>
</evidence>
<keyword evidence="12" id="KW-1185">Reference proteome</keyword>
<dbReference type="PROSITE" id="PS50097">
    <property type="entry name" value="BTB"/>
    <property type="match status" value="1"/>
</dbReference>
<feature type="region of interest" description="Disordered" evidence="9">
    <location>
        <begin position="768"/>
        <end position="790"/>
    </location>
</feature>
<dbReference type="SUPFAM" id="SSF54695">
    <property type="entry name" value="POZ domain"/>
    <property type="match status" value="1"/>
</dbReference>
<feature type="compositionally biased region" description="Basic and acidic residues" evidence="9">
    <location>
        <begin position="129"/>
        <end position="150"/>
    </location>
</feature>
<dbReference type="SUPFAM" id="SSF46689">
    <property type="entry name" value="Homeodomain-like"/>
    <property type="match status" value="1"/>
</dbReference>
<dbReference type="InterPro" id="IPR007889">
    <property type="entry name" value="HTH_Psq"/>
</dbReference>
<evidence type="ECO:0000256" key="1">
    <source>
        <dbReference type="ARBA" id="ARBA00004123"/>
    </source>
</evidence>
<dbReference type="Pfam" id="PF05225">
    <property type="entry name" value="HTH_psq"/>
    <property type="match status" value="1"/>
</dbReference>
<feature type="compositionally biased region" description="Gly residues" evidence="9">
    <location>
        <begin position="313"/>
        <end position="323"/>
    </location>
</feature>
<keyword evidence="5 7" id="KW-0539">Nucleus</keyword>
<feature type="DNA-binding region" description="H-T-H motif" evidence="7">
    <location>
        <begin position="462"/>
        <end position="482"/>
    </location>
</feature>
<comment type="subcellular location">
    <subcellularLocation>
        <location evidence="1 7">Nucleus</location>
    </subcellularLocation>
</comment>
<feature type="compositionally biased region" description="Low complexity" evidence="9">
    <location>
        <begin position="674"/>
        <end position="692"/>
    </location>
</feature>
<dbReference type="AlphaFoldDB" id="A0A6P9A898"/>
<dbReference type="InParanoid" id="A0A6P9A898"/>
<dbReference type="GO" id="GO:0005634">
    <property type="term" value="C:nucleus"/>
    <property type="evidence" value="ECO:0007669"/>
    <property type="project" value="UniProtKB-SubCell"/>
</dbReference>
<evidence type="ECO:0000259" key="11">
    <source>
        <dbReference type="PROSITE" id="PS50960"/>
    </source>
</evidence>
<dbReference type="Pfam" id="PF00651">
    <property type="entry name" value="BTB"/>
    <property type="match status" value="1"/>
</dbReference>
<keyword evidence="2" id="KW-0805">Transcription regulation</keyword>
<dbReference type="GeneID" id="117653024"/>
<sequence>MQHCLGSPQQFCLRWNNYQSNLTHVFDQLLQNESFVDVTLACEGHSVKAHKMVLSACSPYFQTLFFENPCKHPIVILKDIRWPELKAVVEFMYKGEINVSQEQIGPLLQVAESLKIRGLADVTGEDGFGEGKAEPVRDSSASRDARDTLRDPTGTPAGKEEREPREHRSPGQRDSARDPARDPARDSGRERDLVTRELISRSSPRDLRDSSARDGSRDPSGERESSSRPPSSLSLGGGLAGLGSHEPLPLSLPLQNPLALPLPLSSPLPMHRFKKRRRASADHSPIQGASSPESSSSNLNHSNGTPGSPGHSGHSGPGLGPSHGPGAPQLQGMPAAADLSLAMPPPPSLSDDLEIKPGIAEMIREEERVAAKTASPFKPGLMLKPQAKLLESSSHAWLGASTSSLAADSYQYQLQHMWQKCWNTNQTMAHNLRFRERGPLKSWRPETMAEAIFSVLREGLSLSQAARKYDIPYPTFVLYANRVHNMLGPSVDGGAADLRPKGRGRPQRILLGIWPEDHIHGVIRAVVFRDPQHLKPAQDDAHYSRLAVGKGQVQSYNMNASMNSSMNSGMNGPDHGHNVTPNAATMAAMAQGLRQQMCNMVVAAAQQQQQQAQQQQQQQQQAQQQQQQHAHALQQQQQHHLQQQQLPLQHLSSLEAMGALSLVTHCGPLQRPNGPTGSSSSAQSGQAPAGSTLNCAMGLSSPLGLRRSHSPAVAPGLPPGISVTGLGLGQGMGQGLGQDMLRSLSPLEQVLGGRNALSVLGLPGMAANASHASRASTITSPPGERDRRKLDEQRDRLLKHAREDEVDDADQEEDDLRIARDFLNSANNNDLMANNNNNNNRSSAMDMDLIKAGTHAHESLFQDDMDDLCVVYPMYQNSALEKLLSLQQLILFSFVPAEMCFFDVICNTPLSEIISFSECKISESFYCSLSHYEAQSVSQMLNNEVMCDYSYDS</sequence>